<dbReference type="EMBL" id="FNXY01000001">
    <property type="protein sequence ID" value="SEI44161.1"/>
    <property type="molecule type" value="Genomic_DNA"/>
</dbReference>
<organism evidence="2 3">
    <name type="scientific">Dyadobacter koreensis</name>
    <dbReference type="NCBI Taxonomy" id="408657"/>
    <lineage>
        <taxon>Bacteria</taxon>
        <taxon>Pseudomonadati</taxon>
        <taxon>Bacteroidota</taxon>
        <taxon>Cytophagia</taxon>
        <taxon>Cytophagales</taxon>
        <taxon>Spirosomataceae</taxon>
        <taxon>Dyadobacter</taxon>
    </lineage>
</organism>
<proteinExistence type="predicted"/>
<dbReference type="InterPro" id="IPR026444">
    <property type="entry name" value="Secre_tail"/>
</dbReference>
<evidence type="ECO:0000313" key="3">
    <source>
        <dbReference type="Proteomes" id="UP000199532"/>
    </source>
</evidence>
<dbReference type="STRING" id="408657.SAMN04487995_0762"/>
<accession>A0A1H6QK84</accession>
<gene>
    <name evidence="2" type="ORF">SAMN04487995_0762</name>
</gene>
<dbReference type="RefSeq" id="WP_090332056.1">
    <property type="nucleotide sequence ID" value="NZ_FNXY01000001.1"/>
</dbReference>
<dbReference type="OrthoDB" id="920368at2"/>
<sequence>MIHSKKWVLWSRIALVFIFLSATLDGFSQCLSPGSTINFSVTGNNTTAGYTTANVLTNEDGVIIKTVISGFNAPSVDGSYKIYTVNYRNDSEPDFTRGINISSISGACVSVGSAAVSFCITGGCVSVGTSVSFTPAGQNTSAGYETRYVLTDQADIIISSGTATSITVPSSIGTYRIYAVNYNTANGFALPVFTAATSISAIGGGCTDTSDPLEFCVDSPLPVKLVSFSVTEEARAAHLKWATTEEINAERFDIERSLDAKNWNLIGQKAAAGESKNLHHYTHTDISPKNGINYYRLKMIDRDATFAYSLIKNIKFEKAESLESVYPNPVSNVLFLKNVDLENVKEISIVNTIGVTAYQSSPGSLAKISSTGIPVGYLANGMYLLKVVHTDGTFSFHKILINK</sequence>
<reference evidence="2 3" key="1">
    <citation type="submission" date="2016-10" db="EMBL/GenBank/DDBJ databases">
        <authorList>
            <person name="de Groot N.N."/>
        </authorList>
    </citation>
    <scope>NUCLEOTIDE SEQUENCE [LARGE SCALE GENOMIC DNA]</scope>
    <source>
        <strain evidence="2 3">DSM 19938</strain>
    </source>
</reference>
<evidence type="ECO:0000313" key="2">
    <source>
        <dbReference type="EMBL" id="SEI44161.1"/>
    </source>
</evidence>
<keyword evidence="3" id="KW-1185">Reference proteome</keyword>
<dbReference type="AlphaFoldDB" id="A0A1H6QK84"/>
<feature type="domain" description="Secretion system C-terminal sorting" evidence="1">
    <location>
        <begin position="325"/>
        <end position="401"/>
    </location>
</feature>
<evidence type="ECO:0000259" key="1">
    <source>
        <dbReference type="Pfam" id="PF18962"/>
    </source>
</evidence>
<dbReference type="Proteomes" id="UP000199532">
    <property type="component" value="Unassembled WGS sequence"/>
</dbReference>
<name>A0A1H6QK84_9BACT</name>
<dbReference type="NCBIfam" id="TIGR04183">
    <property type="entry name" value="Por_Secre_tail"/>
    <property type="match status" value="1"/>
</dbReference>
<protein>
    <submittedName>
        <fullName evidence="2">Por secretion system C-terminal sorting domain-containing protein</fullName>
    </submittedName>
</protein>
<dbReference type="Pfam" id="PF18962">
    <property type="entry name" value="Por_Secre_tail"/>
    <property type="match status" value="1"/>
</dbReference>